<evidence type="ECO:0000256" key="4">
    <source>
        <dbReference type="ARBA" id="ARBA00016774"/>
    </source>
</evidence>
<evidence type="ECO:0000256" key="5">
    <source>
        <dbReference type="ARBA" id="ARBA00022487"/>
    </source>
</evidence>
<dbReference type="NCBIfam" id="TIGR02821">
    <property type="entry name" value="fghA_ester_D"/>
    <property type="match status" value="1"/>
</dbReference>
<evidence type="ECO:0000256" key="6">
    <source>
        <dbReference type="ARBA" id="ARBA00022801"/>
    </source>
</evidence>
<evidence type="ECO:0000256" key="2">
    <source>
        <dbReference type="ARBA" id="ARBA00005622"/>
    </source>
</evidence>
<dbReference type="Proteomes" id="UP001369086">
    <property type="component" value="Unassembled WGS sequence"/>
</dbReference>
<protein>
    <recommendedName>
        <fullName evidence="4 7">S-formylglutathione hydrolase</fullName>
        <ecNumber evidence="3 7">3.1.2.12</ecNumber>
    </recommendedName>
</protein>
<keyword evidence="7" id="KW-0963">Cytoplasm</keyword>
<sequence length="313" mass="34887">MSGTPFLTAVARIITRHKLYNIRLHTSSYTAMALTQVSSNKCFDGFQKVFEHDSTELKCKMRFGIYLPPKAESGKCPVLYWLSGLTCTEQNFITKAGSQQEAAEHGIIIVCPDTSPRGCNIEGEDESWDFGTGAGFYVNATEDQWKVNYRMYSYITEELPHLISSNFPADSERMSISGHSMGGHGALICALKNPGKYKSVSAFAPICNPMQCPWGQKAFNGYLGSDKSKWESYDATVLVSAYSGPQLDILIDQGRDDQFLAAGQLLPDNFIAACTEKKIPVVFRLQQGYDHSYYFVCSFISNHIKHHAKYLNA</sequence>
<name>A0ABR0ZPT1_HUSHU</name>
<organism evidence="8 9">
    <name type="scientific">Huso huso</name>
    <name type="common">Beluga</name>
    <name type="synonym">Acipenser huso</name>
    <dbReference type="NCBI Taxonomy" id="61971"/>
    <lineage>
        <taxon>Eukaryota</taxon>
        <taxon>Metazoa</taxon>
        <taxon>Chordata</taxon>
        <taxon>Craniata</taxon>
        <taxon>Vertebrata</taxon>
        <taxon>Euteleostomi</taxon>
        <taxon>Actinopterygii</taxon>
        <taxon>Chondrostei</taxon>
        <taxon>Acipenseriformes</taxon>
        <taxon>Acipenseridae</taxon>
        <taxon>Huso</taxon>
    </lineage>
</organism>
<dbReference type="PANTHER" id="PTHR10061:SF0">
    <property type="entry name" value="S-FORMYLGLUTATHIONE HYDROLASE"/>
    <property type="match status" value="1"/>
</dbReference>
<dbReference type="EC" id="3.1.2.12" evidence="3 7"/>
<keyword evidence="5 7" id="KW-0719">Serine esterase</keyword>
<evidence type="ECO:0000313" key="9">
    <source>
        <dbReference type="Proteomes" id="UP001369086"/>
    </source>
</evidence>
<gene>
    <name evidence="8" type="ORF">HHUSO_G10493</name>
</gene>
<dbReference type="InterPro" id="IPR014186">
    <property type="entry name" value="S-formylglutathione_hydrol"/>
</dbReference>
<evidence type="ECO:0000256" key="1">
    <source>
        <dbReference type="ARBA" id="ARBA00002608"/>
    </source>
</evidence>
<evidence type="ECO:0000256" key="7">
    <source>
        <dbReference type="RuleBase" id="RU363068"/>
    </source>
</evidence>
<evidence type="ECO:0000256" key="3">
    <source>
        <dbReference type="ARBA" id="ARBA00012479"/>
    </source>
</evidence>
<accession>A0ABR0ZPT1</accession>
<keyword evidence="9" id="KW-1185">Reference proteome</keyword>
<dbReference type="PANTHER" id="PTHR10061">
    <property type="entry name" value="S-FORMYLGLUTATHIONE HYDROLASE"/>
    <property type="match status" value="1"/>
</dbReference>
<dbReference type="Pfam" id="PF00756">
    <property type="entry name" value="Esterase"/>
    <property type="match status" value="1"/>
</dbReference>
<dbReference type="EMBL" id="JAHFZB010000008">
    <property type="protein sequence ID" value="KAK6486815.1"/>
    <property type="molecule type" value="Genomic_DNA"/>
</dbReference>
<comment type="subcellular location">
    <subcellularLocation>
        <location evidence="7">Cytoplasm</location>
    </subcellularLocation>
</comment>
<proteinExistence type="inferred from homology"/>
<keyword evidence="6 7" id="KW-0378">Hydrolase</keyword>
<reference evidence="8 9" key="1">
    <citation type="submission" date="2021-05" db="EMBL/GenBank/DDBJ databases">
        <authorList>
            <person name="Zahm M."/>
            <person name="Klopp C."/>
            <person name="Cabau C."/>
            <person name="Kuhl H."/>
            <person name="Suciu R."/>
            <person name="Ciorpac M."/>
            <person name="Holostenco D."/>
            <person name="Gessner J."/>
            <person name="Wuertz S."/>
            <person name="Hohne C."/>
            <person name="Stock M."/>
            <person name="Gislard M."/>
            <person name="Lluch J."/>
            <person name="Milhes M."/>
            <person name="Lampietro C."/>
            <person name="Lopez Roques C."/>
            <person name="Donnadieu C."/>
            <person name="Du K."/>
            <person name="Schartl M."/>
            <person name="Guiguen Y."/>
        </authorList>
    </citation>
    <scope>NUCLEOTIDE SEQUENCE [LARGE SCALE GENOMIC DNA]</scope>
    <source>
        <strain evidence="8">Hh-F2</strain>
        <tissue evidence="8">Blood</tissue>
    </source>
</reference>
<dbReference type="Gene3D" id="3.40.50.1820">
    <property type="entry name" value="alpha/beta hydrolase"/>
    <property type="match status" value="1"/>
</dbReference>
<dbReference type="InterPro" id="IPR029058">
    <property type="entry name" value="AB_hydrolase_fold"/>
</dbReference>
<dbReference type="SUPFAM" id="SSF53474">
    <property type="entry name" value="alpha/beta-Hydrolases"/>
    <property type="match status" value="1"/>
</dbReference>
<comment type="similarity">
    <text evidence="2 7">Belongs to the esterase D family.</text>
</comment>
<comment type="caution">
    <text evidence="8">The sequence shown here is derived from an EMBL/GenBank/DDBJ whole genome shotgun (WGS) entry which is preliminary data.</text>
</comment>
<comment type="function">
    <text evidence="1 7">Serine hydrolase involved in the detoxification of formaldehyde.</text>
</comment>
<comment type="catalytic activity">
    <reaction evidence="7">
        <text>S-formylglutathione + H2O = formate + glutathione + H(+)</text>
        <dbReference type="Rhea" id="RHEA:14961"/>
        <dbReference type="ChEBI" id="CHEBI:15377"/>
        <dbReference type="ChEBI" id="CHEBI:15378"/>
        <dbReference type="ChEBI" id="CHEBI:15740"/>
        <dbReference type="ChEBI" id="CHEBI:57688"/>
        <dbReference type="ChEBI" id="CHEBI:57925"/>
        <dbReference type="EC" id="3.1.2.12"/>
    </reaction>
</comment>
<dbReference type="InterPro" id="IPR000801">
    <property type="entry name" value="Esterase-like"/>
</dbReference>
<evidence type="ECO:0000313" key="8">
    <source>
        <dbReference type="EMBL" id="KAK6486815.1"/>
    </source>
</evidence>